<protein>
    <submittedName>
        <fullName evidence="10">MFS transporter, DHA2 family, multidrug resistance protein</fullName>
    </submittedName>
</protein>
<feature type="transmembrane region" description="Helical" evidence="8">
    <location>
        <begin position="21"/>
        <end position="49"/>
    </location>
</feature>
<feature type="transmembrane region" description="Helical" evidence="8">
    <location>
        <begin position="341"/>
        <end position="364"/>
    </location>
</feature>
<dbReference type="Gene3D" id="1.20.1720.10">
    <property type="entry name" value="Multidrug resistance protein D"/>
    <property type="match status" value="1"/>
</dbReference>
<feature type="transmembrane region" description="Helical" evidence="8">
    <location>
        <begin position="312"/>
        <end position="334"/>
    </location>
</feature>
<feature type="transmembrane region" description="Helical" evidence="8">
    <location>
        <begin position="239"/>
        <end position="256"/>
    </location>
</feature>
<dbReference type="PROSITE" id="PS50850">
    <property type="entry name" value="MFS"/>
    <property type="match status" value="1"/>
</dbReference>
<dbReference type="STRING" id="58114.SAMN05216270_11910"/>
<dbReference type="InterPro" id="IPR020846">
    <property type="entry name" value="MFS_dom"/>
</dbReference>
<dbReference type="InterPro" id="IPR001958">
    <property type="entry name" value="Tet-R_TetA/multi-R_MdtG-like"/>
</dbReference>
<dbReference type="InterPro" id="IPR011701">
    <property type="entry name" value="MFS"/>
</dbReference>
<evidence type="ECO:0000256" key="3">
    <source>
        <dbReference type="ARBA" id="ARBA00022475"/>
    </source>
</evidence>
<keyword evidence="2" id="KW-0813">Transport</keyword>
<feature type="transmembrane region" description="Helical" evidence="8">
    <location>
        <begin position="416"/>
        <end position="433"/>
    </location>
</feature>
<name>A0A1G7C9P0_9ACTN</name>
<dbReference type="OrthoDB" id="9781469at2"/>
<accession>A0A1G7C9P0</accession>
<evidence type="ECO:0000259" key="9">
    <source>
        <dbReference type="PROSITE" id="PS50850"/>
    </source>
</evidence>
<evidence type="ECO:0000313" key="11">
    <source>
        <dbReference type="Proteomes" id="UP000198949"/>
    </source>
</evidence>
<feature type="transmembrane region" description="Helical" evidence="8">
    <location>
        <begin position="90"/>
        <end position="107"/>
    </location>
</feature>
<feature type="transmembrane region" description="Helical" evidence="8">
    <location>
        <begin position="113"/>
        <end position="136"/>
    </location>
</feature>
<dbReference type="Pfam" id="PF07690">
    <property type="entry name" value="MFS_1"/>
    <property type="match status" value="1"/>
</dbReference>
<keyword evidence="3" id="KW-1003">Cell membrane</keyword>
<evidence type="ECO:0000256" key="5">
    <source>
        <dbReference type="ARBA" id="ARBA00022989"/>
    </source>
</evidence>
<dbReference type="Gene3D" id="1.20.1250.20">
    <property type="entry name" value="MFS general substrate transporter like domains"/>
    <property type="match status" value="1"/>
</dbReference>
<evidence type="ECO:0000256" key="1">
    <source>
        <dbReference type="ARBA" id="ARBA00004651"/>
    </source>
</evidence>
<evidence type="ECO:0000256" key="6">
    <source>
        <dbReference type="ARBA" id="ARBA00023136"/>
    </source>
</evidence>
<evidence type="ECO:0000256" key="7">
    <source>
        <dbReference type="SAM" id="MobiDB-lite"/>
    </source>
</evidence>
<feature type="transmembrane region" description="Helical" evidence="8">
    <location>
        <begin position="209"/>
        <end position="227"/>
    </location>
</feature>
<comment type="subcellular location">
    <subcellularLocation>
        <location evidence="1">Cell membrane</location>
        <topology evidence="1">Multi-pass membrane protein</topology>
    </subcellularLocation>
</comment>
<dbReference type="PRINTS" id="PR01035">
    <property type="entry name" value="TCRTETA"/>
</dbReference>
<feature type="transmembrane region" description="Helical" evidence="8">
    <location>
        <begin position="491"/>
        <end position="509"/>
    </location>
</feature>
<feature type="transmembrane region" description="Helical" evidence="8">
    <location>
        <begin position="268"/>
        <end position="292"/>
    </location>
</feature>
<evidence type="ECO:0000256" key="4">
    <source>
        <dbReference type="ARBA" id="ARBA00022692"/>
    </source>
</evidence>
<evidence type="ECO:0000256" key="8">
    <source>
        <dbReference type="SAM" id="Phobius"/>
    </source>
</evidence>
<dbReference type="Proteomes" id="UP000198949">
    <property type="component" value="Unassembled WGS sequence"/>
</dbReference>
<dbReference type="CDD" id="cd17321">
    <property type="entry name" value="MFS_MMR_MDR_like"/>
    <property type="match status" value="1"/>
</dbReference>
<organism evidence="10 11">
    <name type="scientific">Glycomyces harbinensis</name>
    <dbReference type="NCBI Taxonomy" id="58114"/>
    <lineage>
        <taxon>Bacteria</taxon>
        <taxon>Bacillati</taxon>
        <taxon>Actinomycetota</taxon>
        <taxon>Actinomycetes</taxon>
        <taxon>Glycomycetales</taxon>
        <taxon>Glycomycetaceae</taxon>
        <taxon>Glycomyces</taxon>
    </lineage>
</organism>
<feature type="region of interest" description="Disordered" evidence="7">
    <location>
        <begin position="517"/>
        <end position="548"/>
    </location>
</feature>
<keyword evidence="4 8" id="KW-0812">Transmembrane</keyword>
<feature type="transmembrane region" description="Helical" evidence="8">
    <location>
        <begin position="148"/>
        <end position="168"/>
    </location>
</feature>
<evidence type="ECO:0000256" key="2">
    <source>
        <dbReference type="ARBA" id="ARBA00022448"/>
    </source>
</evidence>
<dbReference type="SUPFAM" id="SSF103473">
    <property type="entry name" value="MFS general substrate transporter"/>
    <property type="match status" value="1"/>
</dbReference>
<keyword evidence="5 8" id="KW-1133">Transmembrane helix</keyword>
<feature type="transmembrane region" description="Helical" evidence="8">
    <location>
        <begin position="370"/>
        <end position="395"/>
    </location>
</feature>
<feature type="transmembrane region" description="Helical" evidence="8">
    <location>
        <begin position="174"/>
        <end position="197"/>
    </location>
</feature>
<proteinExistence type="predicted"/>
<dbReference type="GO" id="GO:0005886">
    <property type="term" value="C:plasma membrane"/>
    <property type="evidence" value="ECO:0007669"/>
    <property type="project" value="UniProtKB-SubCell"/>
</dbReference>
<dbReference type="EMBL" id="FNAD01000019">
    <property type="protein sequence ID" value="SDE35436.1"/>
    <property type="molecule type" value="Genomic_DNA"/>
</dbReference>
<reference evidence="11" key="1">
    <citation type="submission" date="2016-10" db="EMBL/GenBank/DDBJ databases">
        <authorList>
            <person name="Varghese N."/>
            <person name="Submissions S."/>
        </authorList>
    </citation>
    <scope>NUCLEOTIDE SEQUENCE [LARGE SCALE GENOMIC DNA]</scope>
    <source>
        <strain evidence="11">CGMCC 4.3516</strain>
    </source>
</reference>
<evidence type="ECO:0000313" key="10">
    <source>
        <dbReference type="EMBL" id="SDE35436.1"/>
    </source>
</evidence>
<dbReference type="InterPro" id="IPR036259">
    <property type="entry name" value="MFS_trans_sf"/>
</dbReference>
<keyword evidence="11" id="KW-1185">Reference proteome</keyword>
<feature type="domain" description="Major facilitator superfamily (MFS) profile" evidence="9">
    <location>
        <begin position="24"/>
        <end position="513"/>
    </location>
</feature>
<dbReference type="PANTHER" id="PTHR42718">
    <property type="entry name" value="MAJOR FACILITATOR SUPERFAMILY MULTIDRUG TRANSPORTER MFSC"/>
    <property type="match status" value="1"/>
</dbReference>
<dbReference type="PANTHER" id="PTHR42718:SF47">
    <property type="entry name" value="METHYL VIOLOGEN RESISTANCE PROTEIN SMVA"/>
    <property type="match status" value="1"/>
</dbReference>
<dbReference type="GO" id="GO:0022857">
    <property type="term" value="F:transmembrane transporter activity"/>
    <property type="evidence" value="ECO:0007669"/>
    <property type="project" value="InterPro"/>
</dbReference>
<dbReference type="AlphaFoldDB" id="A0A1G7C9P0"/>
<keyword evidence="6 8" id="KW-0472">Membrane</keyword>
<gene>
    <name evidence="10" type="ORF">SAMN05216270_11910</name>
</gene>
<sequence>MMRGAAPPSPVPPVDRAGSAAWIGLGVLSIPIFMTAVDMSVLFLAMPTIAAELLPSGTQQLWVLHIGDIAGASLVLTAGRLVDRFGPRRLLLVGLLAYGAASTLAAASPSIEVLILARMLLGAATVTLAPAAVALLRRMFPSDRRFSVAVALLMAAFSGGMALGPPLGGLVLEHFWWGAIFLLNVPIALGVACAWRLLPGAGGTGQGRIDGASIGLSALGIAGFVYGGQELAAHGWSPWRGLAVAAGVVLIAAFLRRQRTLAEPLLDLALFRSASFSTALLCLWLVITASAGADLQFAQHLQVVSGHSQLTAGAWLVVPALVSVAATAASPVLLRRLRPGHAIGLGALTAAVGAVGVLFVVPAGPEASTAALVGASCVVAIGMAPVFAIGTNVVLASAPASQTGTAQGMQDVSGSLGNTAGLAMGGTVAYLSYSGAVRDSLPTGLDAATAGQSAESIGGALAAAEALPPDLAGQVADAAAAAFAIATRDTYIVAAVGFTLLAAVAFWGLRRARLDEGDRPRDEGAEGPAEPGPRLLDRAASDLRCTQN</sequence>